<dbReference type="GO" id="GO:0003724">
    <property type="term" value="F:RNA helicase activity"/>
    <property type="evidence" value="ECO:0007669"/>
    <property type="project" value="UniProtKB-EC"/>
</dbReference>
<evidence type="ECO:0000256" key="6">
    <source>
        <dbReference type="PROSITE-ProRule" id="PRU00552"/>
    </source>
</evidence>
<dbReference type="GO" id="GO:0003723">
    <property type="term" value="F:RNA binding"/>
    <property type="evidence" value="ECO:0007669"/>
    <property type="project" value="UniProtKB-UniRule"/>
</dbReference>
<dbReference type="EC" id="3.6.4.13" evidence="8"/>
<dbReference type="InterPro" id="IPR001650">
    <property type="entry name" value="Helicase_C-like"/>
</dbReference>
<dbReference type="EMBL" id="HACA01018143">
    <property type="protein sequence ID" value="CDW35504.1"/>
    <property type="molecule type" value="Transcribed_RNA"/>
</dbReference>
<dbReference type="InterPro" id="IPR000629">
    <property type="entry name" value="RNA-helicase_DEAD-box_CS"/>
</dbReference>
<feature type="non-terminal residue" evidence="13">
    <location>
        <position position="652"/>
    </location>
</feature>
<dbReference type="InterPro" id="IPR011545">
    <property type="entry name" value="DEAD/DEAH_box_helicase_dom"/>
</dbReference>
<evidence type="ECO:0000259" key="12">
    <source>
        <dbReference type="PROSITE" id="PS51195"/>
    </source>
</evidence>
<comment type="catalytic activity">
    <reaction evidence="8">
        <text>ATP + H2O = ADP + phosphate + H(+)</text>
        <dbReference type="Rhea" id="RHEA:13065"/>
        <dbReference type="ChEBI" id="CHEBI:15377"/>
        <dbReference type="ChEBI" id="CHEBI:15378"/>
        <dbReference type="ChEBI" id="CHEBI:30616"/>
        <dbReference type="ChEBI" id="CHEBI:43474"/>
        <dbReference type="ChEBI" id="CHEBI:456216"/>
        <dbReference type="EC" id="3.6.4.13"/>
    </reaction>
</comment>
<organism evidence="13">
    <name type="scientific">Lepeophtheirus salmonis</name>
    <name type="common">Salmon louse</name>
    <name type="synonym">Caligus salmonis</name>
    <dbReference type="NCBI Taxonomy" id="72036"/>
    <lineage>
        <taxon>Eukaryota</taxon>
        <taxon>Metazoa</taxon>
        <taxon>Ecdysozoa</taxon>
        <taxon>Arthropoda</taxon>
        <taxon>Crustacea</taxon>
        <taxon>Multicrustacea</taxon>
        <taxon>Hexanauplia</taxon>
        <taxon>Copepoda</taxon>
        <taxon>Siphonostomatoida</taxon>
        <taxon>Caligidae</taxon>
        <taxon>Lepeophtheirus</taxon>
    </lineage>
</organism>
<name>A0A0K2UB94_LEPSM</name>
<dbReference type="SMART" id="SM00487">
    <property type="entry name" value="DEXDc"/>
    <property type="match status" value="1"/>
</dbReference>
<dbReference type="PROSITE" id="PS51192">
    <property type="entry name" value="HELICASE_ATP_BIND_1"/>
    <property type="match status" value="1"/>
</dbReference>
<keyword evidence="3 7" id="KW-0347">Helicase</keyword>
<comment type="domain">
    <text evidence="8">The Q motif is unique to and characteristic of the DEAD box family of RNA helicases and controls ATP binding and hydrolysis.</text>
</comment>
<keyword evidence="2 7" id="KW-0378">Hydrolase</keyword>
<feature type="region of interest" description="Disordered" evidence="9">
    <location>
        <begin position="1"/>
        <end position="66"/>
    </location>
</feature>
<dbReference type="SMART" id="SM00490">
    <property type="entry name" value="HELICc"/>
    <property type="match status" value="1"/>
</dbReference>
<dbReference type="GO" id="GO:0005524">
    <property type="term" value="F:ATP binding"/>
    <property type="evidence" value="ECO:0007669"/>
    <property type="project" value="UniProtKB-UniRule"/>
</dbReference>
<feature type="domain" description="DEAD-box RNA helicase Q" evidence="12">
    <location>
        <begin position="93"/>
        <end position="121"/>
    </location>
</feature>
<evidence type="ECO:0000259" key="10">
    <source>
        <dbReference type="PROSITE" id="PS51192"/>
    </source>
</evidence>
<keyword evidence="1 7" id="KW-0547">Nucleotide-binding</keyword>
<proteinExistence type="inferred from homology"/>
<dbReference type="PROSITE" id="PS51195">
    <property type="entry name" value="Q_MOTIF"/>
    <property type="match status" value="1"/>
</dbReference>
<dbReference type="GO" id="GO:0016887">
    <property type="term" value="F:ATP hydrolysis activity"/>
    <property type="evidence" value="ECO:0007669"/>
    <property type="project" value="RHEA"/>
</dbReference>
<dbReference type="SUPFAM" id="SSF52540">
    <property type="entry name" value="P-loop containing nucleoside triphosphate hydrolases"/>
    <property type="match status" value="1"/>
</dbReference>
<evidence type="ECO:0000256" key="4">
    <source>
        <dbReference type="ARBA" id="ARBA00022840"/>
    </source>
</evidence>
<dbReference type="CDD" id="cd18787">
    <property type="entry name" value="SF2_C_DEAD"/>
    <property type="match status" value="1"/>
</dbReference>
<evidence type="ECO:0000256" key="9">
    <source>
        <dbReference type="SAM" id="MobiDB-lite"/>
    </source>
</evidence>
<feature type="compositionally biased region" description="Basic and acidic residues" evidence="9">
    <location>
        <begin position="11"/>
        <end position="30"/>
    </location>
</feature>
<dbReference type="SMART" id="SM01178">
    <property type="entry name" value="DUF4217"/>
    <property type="match status" value="1"/>
</dbReference>
<accession>A0A0K2UB94</accession>
<feature type="short sequence motif" description="Q motif" evidence="6">
    <location>
        <begin position="93"/>
        <end position="121"/>
    </location>
</feature>
<feature type="compositionally biased region" description="Polar residues" evidence="9">
    <location>
        <begin position="52"/>
        <end position="66"/>
    </location>
</feature>
<dbReference type="Pfam" id="PF00270">
    <property type="entry name" value="DEAD"/>
    <property type="match status" value="1"/>
</dbReference>
<dbReference type="CDD" id="cd17949">
    <property type="entry name" value="DEADc_DDX31"/>
    <property type="match status" value="1"/>
</dbReference>
<dbReference type="AlphaFoldDB" id="A0A0K2UB94"/>
<evidence type="ECO:0000256" key="3">
    <source>
        <dbReference type="ARBA" id="ARBA00022806"/>
    </source>
</evidence>
<keyword evidence="5 8" id="KW-0694">RNA-binding</keyword>
<feature type="compositionally biased region" description="Polar residues" evidence="9">
    <location>
        <begin position="31"/>
        <end position="40"/>
    </location>
</feature>
<comment type="similarity">
    <text evidence="7">Belongs to the DEAD box helicase family.</text>
</comment>
<dbReference type="Gene3D" id="3.40.50.300">
    <property type="entry name" value="P-loop containing nucleotide triphosphate hydrolases"/>
    <property type="match status" value="2"/>
</dbReference>
<dbReference type="PANTHER" id="PTHR24031">
    <property type="entry name" value="RNA HELICASE"/>
    <property type="match status" value="1"/>
</dbReference>
<keyword evidence="4 7" id="KW-0067">ATP-binding</keyword>
<dbReference type="OrthoDB" id="422663at2759"/>
<protein>
    <recommendedName>
        <fullName evidence="8">ATP-dependent RNA helicase</fullName>
        <ecNumber evidence="8">3.6.4.13</ecNumber>
    </recommendedName>
</protein>
<dbReference type="PROSITE" id="PS00039">
    <property type="entry name" value="DEAD_ATP_HELICASE"/>
    <property type="match status" value="1"/>
</dbReference>
<evidence type="ECO:0000256" key="5">
    <source>
        <dbReference type="ARBA" id="ARBA00022884"/>
    </source>
</evidence>
<dbReference type="InterPro" id="IPR027417">
    <property type="entry name" value="P-loop_NTPase"/>
</dbReference>
<dbReference type="PROSITE" id="PS51194">
    <property type="entry name" value="HELICASE_CTER"/>
    <property type="match status" value="1"/>
</dbReference>
<comment type="function">
    <text evidence="8">RNA helicase.</text>
</comment>
<sequence>MTTMDETTGEDGIRIHFRTPEKITKPKSSEDISSPSATESNIKEKSIPSKKPGSSNNQEVISGLFTGNPNIPSLDNLGNSKDSLPQESLFSQSQFDGHGIHPYIIKNLDSMGISRPTAVQSATIPRILAGKDVLVKSQTGSGKTLAYALPLLHSLQAITPQIHRDSGLYALIVVPTRELALQTHEWFVKLVRSFARIVPGVLHGGEKRKSEKARLRKGLNILVSTPGRLLDHIHKTKTLDLSKIHYLVFDEADRMLDLGYERDVNDIINAISENSSEEIKRQTILLSATLTQGIRQLSEVSLKHPDYVDITSTDGNSVMAISDDLQVDTAVPENLQQTFIVVPAKLRLITLSSFILWKCGGKSMKKILIFLATQDMVDYHHTLFEQSLYSEEGKNIKFMKLHGNMDQGERTKVFNDFREIDSGVISSGLVLLCTDVAARGLDLPKVDWIVQYNPPISTADYVHRIGRTARIGLKGSSLLFVLPSETGFLHEVENQKLARFVELTVDRVLEKVFPSDKRRSLEQAATNLQLKMETLIVEDSQLKEMGSQAYVSFIRSYASYPKEVRHLFCFKDLHLGHIAKSFGLRDAPTKITGIGKSGNWLKKQELRKKNAFIKREDRVVKSQRKRIDQRALIMSEYSSGFDDMDEKPPSKK</sequence>
<feature type="domain" description="Helicase C-terminal" evidence="11">
    <location>
        <begin position="334"/>
        <end position="513"/>
    </location>
</feature>
<reference evidence="13" key="1">
    <citation type="submission" date="2014-05" db="EMBL/GenBank/DDBJ databases">
        <authorList>
            <person name="Chronopoulou M."/>
        </authorList>
    </citation>
    <scope>NUCLEOTIDE SEQUENCE</scope>
    <source>
        <tissue evidence="13">Whole organism</tissue>
    </source>
</reference>
<evidence type="ECO:0000313" key="13">
    <source>
        <dbReference type="EMBL" id="CDW35504.1"/>
    </source>
</evidence>
<evidence type="ECO:0000256" key="8">
    <source>
        <dbReference type="RuleBase" id="RU365068"/>
    </source>
</evidence>
<evidence type="ECO:0000259" key="11">
    <source>
        <dbReference type="PROSITE" id="PS51194"/>
    </source>
</evidence>
<dbReference type="InterPro" id="IPR025313">
    <property type="entry name" value="SPB4-like_CTE"/>
</dbReference>
<evidence type="ECO:0000256" key="7">
    <source>
        <dbReference type="RuleBase" id="RU000492"/>
    </source>
</evidence>
<dbReference type="Pfam" id="PF00271">
    <property type="entry name" value="Helicase_C"/>
    <property type="match status" value="1"/>
</dbReference>
<evidence type="ECO:0000256" key="1">
    <source>
        <dbReference type="ARBA" id="ARBA00022741"/>
    </source>
</evidence>
<evidence type="ECO:0000256" key="2">
    <source>
        <dbReference type="ARBA" id="ARBA00022801"/>
    </source>
</evidence>
<dbReference type="Pfam" id="PF13959">
    <property type="entry name" value="CTE_SPB4"/>
    <property type="match status" value="1"/>
</dbReference>
<feature type="domain" description="Helicase ATP-binding" evidence="10">
    <location>
        <begin position="124"/>
        <end position="308"/>
    </location>
</feature>
<dbReference type="InterPro" id="IPR014001">
    <property type="entry name" value="Helicase_ATP-bd"/>
</dbReference>
<dbReference type="InterPro" id="IPR014014">
    <property type="entry name" value="RNA_helicase_DEAD_Q_motif"/>
</dbReference>